<accession>A0A6S6R5K8</accession>
<keyword evidence="2" id="KW-1185">Reference proteome</keyword>
<reference evidence="1 2" key="1">
    <citation type="journal article" date="2016" name="Int. J. Syst. Evol. Microbiol.">
        <title>Descriptions of Anaerotaenia torta gen. nov., sp. nov. and Anaerocolumna cellulosilytica gen. nov., sp. nov. isolated from a methanogenic reactor of cattle waste.</title>
        <authorList>
            <person name="Uek A."/>
            <person name="Ohtaki Y."/>
            <person name="Kaku N."/>
            <person name="Ueki K."/>
        </authorList>
    </citation>
    <scope>NUCLEOTIDE SEQUENCE [LARGE SCALE GENOMIC DNA]</scope>
    <source>
        <strain evidence="1 2">SN021</strain>
    </source>
</reference>
<dbReference type="AlphaFoldDB" id="A0A6S6R5K8"/>
<evidence type="ECO:0000313" key="2">
    <source>
        <dbReference type="Proteomes" id="UP000515561"/>
    </source>
</evidence>
<proteinExistence type="predicted"/>
<protein>
    <submittedName>
        <fullName evidence="1">Uncharacterized protein</fullName>
    </submittedName>
</protein>
<organism evidence="1 2">
    <name type="scientific">Anaerocolumna cellulosilytica</name>
    <dbReference type="NCBI Taxonomy" id="433286"/>
    <lineage>
        <taxon>Bacteria</taxon>
        <taxon>Bacillati</taxon>
        <taxon>Bacillota</taxon>
        <taxon>Clostridia</taxon>
        <taxon>Lachnospirales</taxon>
        <taxon>Lachnospiraceae</taxon>
        <taxon>Anaerocolumna</taxon>
    </lineage>
</organism>
<dbReference type="KEGG" id="acel:acsn021_22910"/>
<gene>
    <name evidence="1" type="ORF">acsn021_22910</name>
</gene>
<dbReference type="EMBL" id="AP023367">
    <property type="protein sequence ID" value="BCJ94722.1"/>
    <property type="molecule type" value="Genomic_DNA"/>
</dbReference>
<dbReference type="Proteomes" id="UP000515561">
    <property type="component" value="Chromosome"/>
</dbReference>
<evidence type="ECO:0000313" key="1">
    <source>
        <dbReference type="EMBL" id="BCJ94722.1"/>
    </source>
</evidence>
<name>A0A6S6R5K8_9FIRM</name>
<sequence length="295" mass="32074">MKYQKSVNVLIVLIVLLSLLAGIIGILSMGGSGTQTFLSINSEIVHLYGKGIYVNDSVAAAAQAIAQDWVTVFLGVPLLIFSCIFSGKNSLRARILLAGTLAYFLYTYMSYSFLCMYNHLFFVYVALMSMSFFALTLVMVSFDLLELKKAFSEDLPVKTIGILIIIFACAISLMWLGRIVPSLVNGGTPSILEHYTTLVIQVLDLGFVIPVSFLSAILLIRRKPIGLLLSSVMCMKGATMLTSLTGMVINQALAGVKMSIAEIVIFPAANVLVLIGVFAFMTKIKEPDADKAIKQ</sequence>
<dbReference type="RefSeq" id="WP_184089335.1">
    <property type="nucleotide sequence ID" value="NZ_AP023367.1"/>
</dbReference>